<dbReference type="AlphaFoldDB" id="A0A4R9M045"/>
<dbReference type="InterPro" id="IPR036259">
    <property type="entry name" value="MFS_trans_sf"/>
</dbReference>
<feature type="transmembrane region" description="Helical" evidence="6">
    <location>
        <begin position="297"/>
        <end position="321"/>
    </location>
</feature>
<evidence type="ECO:0000313" key="8">
    <source>
        <dbReference type="EMBL" id="TGN20074.1"/>
    </source>
</evidence>
<accession>A0A4R9M045</accession>
<organism evidence="8 9">
    <name type="scientific">Leptospira idonii</name>
    <dbReference type="NCBI Taxonomy" id="1193500"/>
    <lineage>
        <taxon>Bacteria</taxon>
        <taxon>Pseudomonadati</taxon>
        <taxon>Spirochaetota</taxon>
        <taxon>Spirochaetia</taxon>
        <taxon>Leptospirales</taxon>
        <taxon>Leptospiraceae</taxon>
        <taxon>Leptospira</taxon>
    </lineage>
</organism>
<protein>
    <submittedName>
        <fullName evidence="8">MFS transporter</fullName>
    </submittedName>
</protein>
<feature type="transmembrane region" description="Helical" evidence="6">
    <location>
        <begin position="128"/>
        <end position="150"/>
    </location>
</feature>
<dbReference type="Pfam" id="PF07690">
    <property type="entry name" value="MFS_1"/>
    <property type="match status" value="1"/>
</dbReference>
<dbReference type="EMBL" id="RQHW01000016">
    <property type="protein sequence ID" value="TGN20074.1"/>
    <property type="molecule type" value="Genomic_DNA"/>
</dbReference>
<evidence type="ECO:0000259" key="7">
    <source>
        <dbReference type="PROSITE" id="PS50850"/>
    </source>
</evidence>
<feature type="domain" description="Major facilitator superfamily (MFS) profile" evidence="7">
    <location>
        <begin position="1"/>
        <end position="387"/>
    </location>
</feature>
<dbReference type="PANTHER" id="PTHR23513:SF6">
    <property type="entry name" value="MAJOR FACILITATOR SUPERFAMILY ASSOCIATED DOMAIN-CONTAINING PROTEIN"/>
    <property type="match status" value="1"/>
</dbReference>
<keyword evidence="4 6" id="KW-1133">Transmembrane helix</keyword>
<keyword evidence="5 6" id="KW-0472">Membrane</keyword>
<evidence type="ECO:0000256" key="2">
    <source>
        <dbReference type="ARBA" id="ARBA00022475"/>
    </source>
</evidence>
<dbReference type="RefSeq" id="WP_135759470.1">
    <property type="nucleotide sequence ID" value="NZ_RQHW01000016.1"/>
</dbReference>
<dbReference type="PROSITE" id="PS50850">
    <property type="entry name" value="MFS"/>
    <property type="match status" value="1"/>
</dbReference>
<evidence type="ECO:0000256" key="5">
    <source>
        <dbReference type="ARBA" id="ARBA00023136"/>
    </source>
</evidence>
<evidence type="ECO:0000313" key="9">
    <source>
        <dbReference type="Proteomes" id="UP000298058"/>
    </source>
</evidence>
<feature type="transmembrane region" description="Helical" evidence="6">
    <location>
        <begin position="162"/>
        <end position="182"/>
    </location>
</feature>
<gene>
    <name evidence="8" type="ORF">EHS15_05085</name>
</gene>
<sequence>MNLFLYYLAFAIGTLAGSSFLYTVVIFCQSFSLNKGFSGLVFFFLFLPFPLLFLGTGYLLDRFSKKWVLFLFQGLHFLAAFFLFLFHDWVLAHPYSLFAIAFLNGIGMTTVLPGRMAILRDIAPHNRLVLHTISGNLLLILFFGINPLLIGFFREHAGFSTIFLWLALTHAVSMLLILLVRVSEAVSSSERPKFDLRDVVHFFFSDTVSRQVLYVTILSMIALGPIQVLLPLYVKEILHLGELERGSVLFTLGLGLFFGGVLSLILHKSERKGLILLSMCLLASLFFWGFFPWEIPWVTSFFLFLFGITGGVLSSLLPSILQKRAEDRLRGRVLSLYMVCFQFTPAVSGFLSALLGEALGIHGAFWAFGGFLVSASLISFFLYSELRRT</sequence>
<feature type="transmembrane region" description="Helical" evidence="6">
    <location>
        <begin position="333"/>
        <end position="355"/>
    </location>
</feature>
<evidence type="ECO:0000256" key="6">
    <source>
        <dbReference type="SAM" id="Phobius"/>
    </source>
</evidence>
<feature type="transmembrane region" description="Helical" evidence="6">
    <location>
        <begin position="246"/>
        <end position="266"/>
    </location>
</feature>
<keyword evidence="3 6" id="KW-0812">Transmembrane</keyword>
<dbReference type="CDD" id="cd06173">
    <property type="entry name" value="MFS_MefA_like"/>
    <property type="match status" value="1"/>
</dbReference>
<feature type="transmembrane region" description="Helical" evidence="6">
    <location>
        <begin position="273"/>
        <end position="291"/>
    </location>
</feature>
<name>A0A4R9M045_9LEPT</name>
<evidence type="ECO:0000256" key="4">
    <source>
        <dbReference type="ARBA" id="ARBA00022989"/>
    </source>
</evidence>
<dbReference type="InterPro" id="IPR011701">
    <property type="entry name" value="MFS"/>
</dbReference>
<feature type="transmembrane region" description="Helical" evidence="6">
    <location>
        <begin position="7"/>
        <end position="27"/>
    </location>
</feature>
<reference evidence="8" key="1">
    <citation type="journal article" date="2019" name="PLoS Negl. Trop. Dis.">
        <title>Revisiting the worldwide diversity of Leptospira species in the environment.</title>
        <authorList>
            <person name="Vincent A.T."/>
            <person name="Schiettekatte O."/>
            <person name="Bourhy P."/>
            <person name="Veyrier F.J."/>
            <person name="Picardeau M."/>
        </authorList>
    </citation>
    <scope>NUCLEOTIDE SEQUENCE [LARGE SCALE GENOMIC DNA]</scope>
    <source>
        <strain evidence="8">201300427</strain>
    </source>
</reference>
<keyword evidence="2" id="KW-1003">Cell membrane</keyword>
<comment type="subcellular location">
    <subcellularLocation>
        <location evidence="1">Cell membrane</location>
        <topology evidence="1">Multi-pass membrane protein</topology>
    </subcellularLocation>
</comment>
<feature type="transmembrane region" description="Helical" evidence="6">
    <location>
        <begin position="92"/>
        <end position="116"/>
    </location>
</feature>
<dbReference type="SUPFAM" id="SSF103473">
    <property type="entry name" value="MFS general substrate transporter"/>
    <property type="match status" value="1"/>
</dbReference>
<evidence type="ECO:0000256" key="1">
    <source>
        <dbReference type="ARBA" id="ARBA00004651"/>
    </source>
</evidence>
<dbReference type="Gene3D" id="1.20.1250.20">
    <property type="entry name" value="MFS general substrate transporter like domains"/>
    <property type="match status" value="1"/>
</dbReference>
<feature type="transmembrane region" description="Helical" evidence="6">
    <location>
        <begin position="39"/>
        <end position="60"/>
    </location>
</feature>
<comment type="caution">
    <text evidence="8">The sequence shown here is derived from an EMBL/GenBank/DDBJ whole genome shotgun (WGS) entry which is preliminary data.</text>
</comment>
<dbReference type="GO" id="GO:0022857">
    <property type="term" value="F:transmembrane transporter activity"/>
    <property type="evidence" value="ECO:0007669"/>
    <property type="project" value="InterPro"/>
</dbReference>
<feature type="transmembrane region" description="Helical" evidence="6">
    <location>
        <begin position="361"/>
        <end position="383"/>
    </location>
</feature>
<dbReference type="OrthoDB" id="319105at2"/>
<feature type="transmembrane region" description="Helical" evidence="6">
    <location>
        <begin position="67"/>
        <end position="86"/>
    </location>
</feature>
<dbReference type="GO" id="GO:0005886">
    <property type="term" value="C:plasma membrane"/>
    <property type="evidence" value="ECO:0007669"/>
    <property type="project" value="UniProtKB-SubCell"/>
</dbReference>
<dbReference type="Proteomes" id="UP000298058">
    <property type="component" value="Unassembled WGS sequence"/>
</dbReference>
<dbReference type="InterPro" id="IPR020846">
    <property type="entry name" value="MFS_dom"/>
</dbReference>
<keyword evidence="9" id="KW-1185">Reference proteome</keyword>
<dbReference type="PANTHER" id="PTHR23513">
    <property type="entry name" value="INTEGRAL MEMBRANE EFFLUX PROTEIN-RELATED"/>
    <property type="match status" value="1"/>
</dbReference>
<proteinExistence type="predicted"/>
<feature type="transmembrane region" description="Helical" evidence="6">
    <location>
        <begin position="212"/>
        <end position="234"/>
    </location>
</feature>
<evidence type="ECO:0000256" key="3">
    <source>
        <dbReference type="ARBA" id="ARBA00022692"/>
    </source>
</evidence>